<dbReference type="EMBL" id="BMJM01000004">
    <property type="protein sequence ID" value="GGE10376.1"/>
    <property type="molecule type" value="Genomic_DNA"/>
</dbReference>
<evidence type="ECO:0000256" key="1">
    <source>
        <dbReference type="ARBA" id="ARBA00004196"/>
    </source>
</evidence>
<sequence>MAKRADPPDDDFDTGDDGGRLLRVGGGHGLSLSERLAARVSASLYATPLHRLRLRGRFPLKLLGVPEDPVPGDAGVGERIAAGRMVHAGQTVMVRAIDFTERAHGAAWRDWANGWDWLRDLAAHTSDRKAGAAVAEPIVKCWLAQFGDFNADAWRADVTGRRLLFALGHAPLILSSSDQVYRSAVLSALATWARHLDRAAFRLPDGMPKAWALAGLYAAGVLIPGGEARTARAMAGLDNLLGALVLPDGGIATRAPVDAQALAELLLFAAGCCPAVSLRAPPLFANTLSRLVPNLRGLALGDGIVGAWHGGAAMAPARLDMLAKRSATGAALTRGGRWSGYHRLSAAKTIVVVDAGPPPLARVAAGGHAGTLAFELSDGSERVITNCGGSRGLLVPLSPALAAGLRTTSAHSTLTIADTNSTRIRDAGTGTGEVGALGVGVEEVTCQVRGSEQGQWLEAGHDGYARRFGMMVARRLFLSPDGQDLRGEDVIEPAPKSGFQRRPERDFAVRFHLGPGVAATPTADGAGALLKLPLGRVWAMKTRSGAVTIEPSLWIDPAGTVHKTQQLVISGRTDKAAASIGWSFRRAGK</sequence>
<dbReference type="Gene3D" id="1.50.10.100">
    <property type="entry name" value="Chondroitin AC/alginate lyase"/>
    <property type="match status" value="1"/>
</dbReference>
<gene>
    <name evidence="3" type="ORF">GCM10011529_15950</name>
</gene>
<dbReference type="InterPro" id="IPR008929">
    <property type="entry name" value="Chondroitin_lyas"/>
</dbReference>
<evidence type="ECO:0000313" key="4">
    <source>
        <dbReference type="Proteomes" id="UP000635071"/>
    </source>
</evidence>
<proteinExistence type="predicted"/>
<name>A0A917E8R0_9SPHN</name>
<dbReference type="InterPro" id="IPR012480">
    <property type="entry name" value="Hepar_II_III_C"/>
</dbReference>
<keyword evidence="4" id="KW-1185">Reference proteome</keyword>
<dbReference type="Gene3D" id="2.70.98.70">
    <property type="match status" value="1"/>
</dbReference>
<evidence type="ECO:0000313" key="3">
    <source>
        <dbReference type="EMBL" id="GGE10376.1"/>
    </source>
</evidence>
<dbReference type="GO" id="GO:0030313">
    <property type="term" value="C:cell envelope"/>
    <property type="evidence" value="ECO:0007669"/>
    <property type="project" value="UniProtKB-SubCell"/>
</dbReference>
<dbReference type="GO" id="GO:0016829">
    <property type="term" value="F:lyase activity"/>
    <property type="evidence" value="ECO:0007669"/>
    <property type="project" value="InterPro"/>
</dbReference>
<comment type="subcellular location">
    <subcellularLocation>
        <location evidence="1">Cell envelope</location>
    </subcellularLocation>
</comment>
<dbReference type="Proteomes" id="UP000635071">
    <property type="component" value="Unassembled WGS sequence"/>
</dbReference>
<accession>A0A917E8R0</accession>
<evidence type="ECO:0000259" key="2">
    <source>
        <dbReference type="Pfam" id="PF07940"/>
    </source>
</evidence>
<reference evidence="3" key="2">
    <citation type="submission" date="2020-09" db="EMBL/GenBank/DDBJ databases">
        <authorList>
            <person name="Sun Q."/>
            <person name="Zhou Y."/>
        </authorList>
    </citation>
    <scope>NUCLEOTIDE SEQUENCE</scope>
    <source>
        <strain evidence="3">CGMCC 1.15519</strain>
    </source>
</reference>
<dbReference type="RefSeq" id="WP_188762397.1">
    <property type="nucleotide sequence ID" value="NZ_BMJM01000004.1"/>
</dbReference>
<protein>
    <submittedName>
        <fullName evidence="3">Heparinase</fullName>
    </submittedName>
</protein>
<dbReference type="AlphaFoldDB" id="A0A917E8R0"/>
<feature type="domain" description="Heparinase II/III-like C-terminal" evidence="2">
    <location>
        <begin position="337"/>
        <end position="583"/>
    </location>
</feature>
<organism evidence="3 4">
    <name type="scientific">Sandarakinorhabdus glacialis</name>
    <dbReference type="NCBI Taxonomy" id="1614636"/>
    <lineage>
        <taxon>Bacteria</taxon>
        <taxon>Pseudomonadati</taxon>
        <taxon>Pseudomonadota</taxon>
        <taxon>Alphaproteobacteria</taxon>
        <taxon>Sphingomonadales</taxon>
        <taxon>Sphingosinicellaceae</taxon>
        <taxon>Sandarakinorhabdus</taxon>
    </lineage>
</organism>
<reference evidence="3" key="1">
    <citation type="journal article" date="2014" name="Int. J. Syst. Evol. Microbiol.">
        <title>Complete genome sequence of Corynebacterium casei LMG S-19264T (=DSM 44701T), isolated from a smear-ripened cheese.</title>
        <authorList>
            <consortium name="US DOE Joint Genome Institute (JGI-PGF)"/>
            <person name="Walter F."/>
            <person name="Albersmeier A."/>
            <person name="Kalinowski J."/>
            <person name="Ruckert C."/>
        </authorList>
    </citation>
    <scope>NUCLEOTIDE SEQUENCE</scope>
    <source>
        <strain evidence="3">CGMCC 1.15519</strain>
    </source>
</reference>
<dbReference type="Pfam" id="PF07940">
    <property type="entry name" value="Hepar_II_III_C"/>
    <property type="match status" value="1"/>
</dbReference>
<comment type="caution">
    <text evidence="3">The sequence shown here is derived from an EMBL/GenBank/DDBJ whole genome shotgun (WGS) entry which is preliminary data.</text>
</comment>